<proteinExistence type="predicted"/>
<dbReference type="SMART" id="SM00382">
    <property type="entry name" value="AAA"/>
    <property type="match status" value="1"/>
</dbReference>
<dbReference type="EMBL" id="KY347015">
    <property type="protein sequence ID" value="APW77304.1"/>
    <property type="molecule type" value="Genomic_DNA"/>
</dbReference>
<dbReference type="InterPro" id="IPR052026">
    <property type="entry name" value="ExeA_AAA_ATPase_DNA-bind"/>
</dbReference>
<gene>
    <name evidence="2" type="ORF">TN6350_00001</name>
</gene>
<evidence type="ECO:0000313" key="2">
    <source>
        <dbReference type="EMBL" id="APW77304.1"/>
    </source>
</evidence>
<dbReference type="InterPro" id="IPR003593">
    <property type="entry name" value="AAA+_ATPase"/>
</dbReference>
<feature type="domain" description="AAA+ ATPase" evidence="1">
    <location>
        <begin position="49"/>
        <end position="199"/>
    </location>
</feature>
<reference evidence="2" key="1">
    <citation type="submission" date="2016-12" db="EMBL/GenBank/DDBJ databases">
        <title>Transposon Tn6350 carrying new pyocin (S13) genes encoding a Pseudomonas aeruginosa bacteriocin with activity against carbapenemase-producing strains.</title>
        <authorList>
            <person name="Turano H."/>
            <person name="Gomes F."/>
            <person name="Barros-Carvalho G."/>
            <person name="Cerdeira L."/>
            <person name="Lincopan N."/>
        </authorList>
    </citation>
    <scope>NUCLEOTIDE SEQUENCE</scope>
    <source>
        <strain evidence="2">ET02</strain>
    </source>
</reference>
<dbReference type="PANTHER" id="PTHR35894:SF1">
    <property type="entry name" value="PHOSPHORIBULOKINASE _ URIDINE KINASE FAMILY"/>
    <property type="match status" value="1"/>
</dbReference>
<dbReference type="Gene3D" id="3.40.50.300">
    <property type="entry name" value="P-loop containing nucleotide triphosphate hydrolases"/>
    <property type="match status" value="1"/>
</dbReference>
<evidence type="ECO:0000259" key="1">
    <source>
        <dbReference type="SMART" id="SM00382"/>
    </source>
</evidence>
<protein>
    <recommendedName>
        <fullName evidence="1">AAA+ ATPase domain-containing protein</fullName>
    </recommendedName>
</protein>
<name>A0A1P8L012_PSEAI</name>
<dbReference type="AlphaFoldDB" id="A0A1P8L012"/>
<organism evidence="2">
    <name type="scientific">Pseudomonas aeruginosa</name>
    <dbReference type="NCBI Taxonomy" id="287"/>
    <lineage>
        <taxon>Bacteria</taxon>
        <taxon>Pseudomonadati</taxon>
        <taxon>Pseudomonadota</taxon>
        <taxon>Gammaproteobacteria</taxon>
        <taxon>Pseudomonadales</taxon>
        <taxon>Pseudomonadaceae</taxon>
        <taxon>Pseudomonas</taxon>
    </lineage>
</organism>
<dbReference type="InterPro" id="IPR049945">
    <property type="entry name" value="AAA_22"/>
</dbReference>
<accession>A0A1P8L012</accession>
<dbReference type="GO" id="GO:0016887">
    <property type="term" value="F:ATP hydrolysis activity"/>
    <property type="evidence" value="ECO:0007669"/>
    <property type="project" value="InterPro"/>
</dbReference>
<dbReference type="InterPro" id="IPR027417">
    <property type="entry name" value="P-loop_NTPase"/>
</dbReference>
<dbReference type="SUPFAM" id="SSF52540">
    <property type="entry name" value="P-loop containing nucleoside triphosphate hydrolases"/>
    <property type="match status" value="1"/>
</dbReference>
<sequence length="335" mass="37774">MSVTGNQEKSMRAEVMQHYGLSTPLNQAGYFETAHHQQLMRDIRGAIFEGRLIALCGVIGSGKTVMLRRLQQLLEEEKKVTVSRSMAIEKHNIKLATFIAALFYDLSTQKQVRIPTQIEKRDRELYELVKKSKRPVALFVDEAHDLNGHTLTGLKRLLELVEDDSGRRRLSIVLAGHPKLRNDLRRPTMEEIGYRTDIFSLDGIAGSQREYLHWLLDTCTEGRARAEEIVTEEALDLLASRLRTPLQIQLHLGLALEAGYQTGEKPISAELVQSVLSRQLDDLEPTLTRHGYNAKSLAEQFDAKPAEVRALFSNTLDPARAAELREKMQSAGLPV</sequence>
<dbReference type="CDD" id="cd00009">
    <property type="entry name" value="AAA"/>
    <property type="match status" value="1"/>
</dbReference>
<dbReference type="PANTHER" id="PTHR35894">
    <property type="entry name" value="GENERAL SECRETION PATHWAY PROTEIN A-RELATED"/>
    <property type="match status" value="1"/>
</dbReference>
<dbReference type="Pfam" id="PF13401">
    <property type="entry name" value="AAA_22"/>
    <property type="match status" value="1"/>
</dbReference>